<proteinExistence type="predicted"/>
<organism evidence="1 2">
    <name type="scientific">Araneus ventricosus</name>
    <name type="common">Orbweaver spider</name>
    <name type="synonym">Epeira ventricosa</name>
    <dbReference type="NCBI Taxonomy" id="182803"/>
    <lineage>
        <taxon>Eukaryota</taxon>
        <taxon>Metazoa</taxon>
        <taxon>Ecdysozoa</taxon>
        <taxon>Arthropoda</taxon>
        <taxon>Chelicerata</taxon>
        <taxon>Arachnida</taxon>
        <taxon>Araneae</taxon>
        <taxon>Araneomorphae</taxon>
        <taxon>Entelegynae</taxon>
        <taxon>Araneoidea</taxon>
        <taxon>Araneidae</taxon>
        <taxon>Araneus</taxon>
    </lineage>
</organism>
<gene>
    <name evidence="1" type="ORF">AVEN_130526_1</name>
</gene>
<evidence type="ECO:0000313" key="2">
    <source>
        <dbReference type="Proteomes" id="UP000499080"/>
    </source>
</evidence>
<evidence type="ECO:0000313" key="1">
    <source>
        <dbReference type="EMBL" id="GBM28820.1"/>
    </source>
</evidence>
<dbReference type="Proteomes" id="UP000499080">
    <property type="component" value="Unassembled WGS sequence"/>
</dbReference>
<protein>
    <submittedName>
        <fullName evidence="1">Uncharacterized protein</fullName>
    </submittedName>
</protein>
<reference evidence="1 2" key="1">
    <citation type="journal article" date="2019" name="Sci. Rep.">
        <title>Orb-weaving spider Araneus ventricosus genome elucidates the spidroin gene catalogue.</title>
        <authorList>
            <person name="Kono N."/>
            <person name="Nakamura H."/>
            <person name="Ohtoshi R."/>
            <person name="Moran D.A.P."/>
            <person name="Shinohara A."/>
            <person name="Yoshida Y."/>
            <person name="Fujiwara M."/>
            <person name="Mori M."/>
            <person name="Tomita M."/>
            <person name="Arakawa K."/>
        </authorList>
    </citation>
    <scope>NUCLEOTIDE SEQUENCE [LARGE SCALE GENOMIC DNA]</scope>
</reference>
<accession>A0A4Y2EI60</accession>
<dbReference type="EMBL" id="BGPR01000620">
    <property type="protein sequence ID" value="GBM28820.1"/>
    <property type="molecule type" value="Genomic_DNA"/>
</dbReference>
<sequence length="88" mass="10023">MRHSLAERRCEVPTHMLDLSVAYIMPGKLLSRAVHRSAFYASTDHFVRRISAALFLSAGRERMTLRNSHLAGESIMPAMFRVLKLSHN</sequence>
<name>A0A4Y2EI60_ARAVE</name>
<dbReference type="AlphaFoldDB" id="A0A4Y2EI60"/>
<keyword evidence="2" id="KW-1185">Reference proteome</keyword>
<comment type="caution">
    <text evidence="1">The sequence shown here is derived from an EMBL/GenBank/DDBJ whole genome shotgun (WGS) entry which is preliminary data.</text>
</comment>